<dbReference type="InterPro" id="IPR003500">
    <property type="entry name" value="RpiB_LacA_LacB"/>
</dbReference>
<dbReference type="STRING" id="1618443.UV73_C0016G0006"/>
<dbReference type="PANTHER" id="PTHR30345">
    <property type="entry name" value="RIBOSE-5-PHOSPHATE ISOMERASE B"/>
    <property type="match status" value="1"/>
</dbReference>
<dbReference type="AlphaFoldDB" id="A0A0G1DCJ4"/>
<dbReference type="SUPFAM" id="SSF89623">
    <property type="entry name" value="Ribose/Galactose isomerase RpiB/AlsB"/>
    <property type="match status" value="1"/>
</dbReference>
<dbReference type="NCBIfam" id="TIGR00689">
    <property type="entry name" value="rpiB_lacA_lacB"/>
    <property type="match status" value="1"/>
</dbReference>
<feature type="active site" description="Proton acceptor" evidence="2">
    <location>
        <position position="66"/>
    </location>
</feature>
<dbReference type="Proteomes" id="UP000034894">
    <property type="component" value="Unassembled WGS sequence"/>
</dbReference>
<proteinExistence type="inferred from homology"/>
<dbReference type="InterPro" id="IPR036569">
    <property type="entry name" value="RpiB_LacA_LacB_sf"/>
</dbReference>
<dbReference type="Gene3D" id="3.40.1400.10">
    <property type="entry name" value="Sugar-phosphate isomerase, RpiB/LacA/LacB"/>
    <property type="match status" value="1"/>
</dbReference>
<reference evidence="3 4" key="1">
    <citation type="journal article" date="2015" name="Nature">
        <title>rRNA introns, odd ribosomes, and small enigmatic genomes across a large radiation of phyla.</title>
        <authorList>
            <person name="Brown C.T."/>
            <person name="Hug L.A."/>
            <person name="Thomas B.C."/>
            <person name="Sharon I."/>
            <person name="Castelle C.J."/>
            <person name="Singh A."/>
            <person name="Wilkins M.J."/>
            <person name="Williams K.H."/>
            <person name="Banfield J.F."/>
        </authorList>
    </citation>
    <scope>NUCLEOTIDE SEQUENCE [LARGE SCALE GENOMIC DNA]</scope>
</reference>
<keyword evidence="3" id="KW-0413">Isomerase</keyword>
<evidence type="ECO:0000256" key="1">
    <source>
        <dbReference type="ARBA" id="ARBA00008754"/>
    </source>
</evidence>
<feature type="active site" description="Proton donor" evidence="2">
    <location>
        <position position="99"/>
    </location>
</feature>
<dbReference type="PIRSF" id="PIRSF005384">
    <property type="entry name" value="RpiB_LacA_B"/>
    <property type="match status" value="1"/>
</dbReference>
<gene>
    <name evidence="3" type="ORF">UV73_C0016G0006</name>
</gene>
<dbReference type="PATRIC" id="fig|1618443.3.peg.1597"/>
<organism evidence="3 4">
    <name type="scientific">Candidatus Gottesmanbacteria bacterium GW2011_GWA2_43_14</name>
    <dbReference type="NCBI Taxonomy" id="1618443"/>
    <lineage>
        <taxon>Bacteria</taxon>
        <taxon>Candidatus Gottesmaniibacteriota</taxon>
    </lineage>
</organism>
<evidence type="ECO:0000313" key="3">
    <source>
        <dbReference type="EMBL" id="KKS95560.1"/>
    </source>
</evidence>
<accession>A0A0G1DCJ4</accession>
<sequence>MIYLGADHGGFQLKEKVKEWLSEWGLEFKDMGNRLYEEGDNYPDFAFAVASKVSEDEEKNRGILICRSAVGMVIAANKVKGVRAAAVYDGKMAEKSRQHNNSNVIGLSGDNLTETDAKKILKTWLDTPFSDEDRHRLRVGQIEEFEKQTTG</sequence>
<dbReference type="GO" id="GO:0019316">
    <property type="term" value="P:D-allose catabolic process"/>
    <property type="evidence" value="ECO:0007669"/>
    <property type="project" value="TreeGrafter"/>
</dbReference>
<protein>
    <submittedName>
        <fullName evidence="3">Sugar-phosphate isomerase, RpiB/LacA/LacB family, ribose 5-phosphate isomerase B</fullName>
        <ecNumber evidence="3">5.3.1.6</ecNumber>
    </submittedName>
</protein>
<name>A0A0G1DCJ4_9BACT</name>
<dbReference type="GO" id="GO:0009052">
    <property type="term" value="P:pentose-phosphate shunt, non-oxidative branch"/>
    <property type="evidence" value="ECO:0007669"/>
    <property type="project" value="TreeGrafter"/>
</dbReference>
<evidence type="ECO:0000256" key="2">
    <source>
        <dbReference type="PIRSR" id="PIRSR005384-1"/>
    </source>
</evidence>
<comment type="similarity">
    <text evidence="1">Belongs to the LacAB/RpiB family.</text>
</comment>
<dbReference type="GO" id="GO:0004751">
    <property type="term" value="F:ribose-5-phosphate isomerase activity"/>
    <property type="evidence" value="ECO:0007669"/>
    <property type="project" value="UniProtKB-EC"/>
</dbReference>
<dbReference type="EC" id="5.3.1.6" evidence="3"/>
<dbReference type="Pfam" id="PF02502">
    <property type="entry name" value="LacAB_rpiB"/>
    <property type="match status" value="1"/>
</dbReference>
<comment type="caution">
    <text evidence="3">The sequence shown here is derived from an EMBL/GenBank/DDBJ whole genome shotgun (WGS) entry which is preliminary data.</text>
</comment>
<dbReference type="NCBIfam" id="NF004051">
    <property type="entry name" value="PRK05571.1"/>
    <property type="match status" value="1"/>
</dbReference>
<dbReference type="PANTHER" id="PTHR30345:SF0">
    <property type="entry name" value="DNA DAMAGE-REPAIR_TOLERATION PROTEIN DRT102"/>
    <property type="match status" value="1"/>
</dbReference>
<dbReference type="EMBL" id="LCFP01000016">
    <property type="protein sequence ID" value="KKS95560.1"/>
    <property type="molecule type" value="Genomic_DNA"/>
</dbReference>
<evidence type="ECO:0000313" key="4">
    <source>
        <dbReference type="Proteomes" id="UP000034894"/>
    </source>
</evidence>